<proteinExistence type="predicted"/>
<name>A0A6A4IRJ3_APOLU</name>
<accession>A0A6A4IRJ3</accession>
<comment type="caution">
    <text evidence="1">The sequence shown here is derived from an EMBL/GenBank/DDBJ whole genome shotgun (WGS) entry which is preliminary data.</text>
</comment>
<evidence type="ECO:0000313" key="2">
    <source>
        <dbReference type="Proteomes" id="UP000466442"/>
    </source>
</evidence>
<organism evidence="1 2">
    <name type="scientific">Apolygus lucorum</name>
    <name type="common">Small green plant bug</name>
    <name type="synonym">Lygocoris lucorum</name>
    <dbReference type="NCBI Taxonomy" id="248454"/>
    <lineage>
        <taxon>Eukaryota</taxon>
        <taxon>Metazoa</taxon>
        <taxon>Ecdysozoa</taxon>
        <taxon>Arthropoda</taxon>
        <taxon>Hexapoda</taxon>
        <taxon>Insecta</taxon>
        <taxon>Pterygota</taxon>
        <taxon>Neoptera</taxon>
        <taxon>Paraneoptera</taxon>
        <taxon>Hemiptera</taxon>
        <taxon>Heteroptera</taxon>
        <taxon>Panheteroptera</taxon>
        <taxon>Cimicomorpha</taxon>
        <taxon>Miridae</taxon>
        <taxon>Mirini</taxon>
        <taxon>Apolygus</taxon>
    </lineage>
</organism>
<reference evidence="1" key="1">
    <citation type="journal article" date="2021" name="Mol. Ecol. Resour.">
        <title>Apolygus lucorum genome provides insights into omnivorousness and mesophyll feeding.</title>
        <authorList>
            <person name="Liu Y."/>
            <person name="Liu H."/>
            <person name="Wang H."/>
            <person name="Huang T."/>
            <person name="Liu B."/>
            <person name="Yang B."/>
            <person name="Yin L."/>
            <person name="Li B."/>
            <person name="Zhang Y."/>
            <person name="Zhang S."/>
            <person name="Jiang F."/>
            <person name="Zhang X."/>
            <person name="Ren Y."/>
            <person name="Wang B."/>
            <person name="Wang S."/>
            <person name="Lu Y."/>
            <person name="Wu K."/>
            <person name="Fan W."/>
            <person name="Wang G."/>
        </authorList>
    </citation>
    <scope>NUCLEOTIDE SEQUENCE</scope>
    <source>
        <strain evidence="1">12Hb</strain>
    </source>
</reference>
<sequence length="400" mass="46015">MSHFAVQKDVKCTFMRQKQVTDLWEEESPETSLAIDPQNGIRLTSPSLIEVFNYGITLVNRFSLKFKCQAPRTKILASFPPDIIVFGCAKREDFWAFCSEQIERIYSFMLEVSPQSGYKYLVDSNLLFIIQVTTINLYTQKEVSRLPLTYLRYIKTSQYTWLTMIHFACGNGLDHCDSTTLKPFVFQALTFLRHYFFPNVEVMRDALAPSLEPVIIFLYRVAELGILDSVMLDEHSIDLLKKCLSLDNYETETIFRILVAMEILSIMAEKNALFLDASGVTDRILHLLEVLMEILKDGERSIYWIATIDSIFTMACHYLKIALSTGLMKHTLSRIAKIMCDYLDITFSEKLFFKRPLFSVISLYADSLLADDGLDLNMVLNEVGGIEVKLAEYNSYFCQI</sequence>
<dbReference type="AlphaFoldDB" id="A0A6A4IRJ3"/>
<dbReference type="Proteomes" id="UP000466442">
    <property type="component" value="Unassembled WGS sequence"/>
</dbReference>
<gene>
    <name evidence="1" type="ORF">GE061_007116</name>
</gene>
<keyword evidence="2" id="KW-1185">Reference proteome</keyword>
<evidence type="ECO:0000313" key="1">
    <source>
        <dbReference type="EMBL" id="KAF6199091.1"/>
    </source>
</evidence>
<protein>
    <submittedName>
        <fullName evidence="1">Uncharacterized protein</fullName>
    </submittedName>
</protein>
<dbReference type="EMBL" id="WIXP02000015">
    <property type="protein sequence ID" value="KAF6199091.1"/>
    <property type="molecule type" value="Genomic_DNA"/>
</dbReference>